<feature type="region of interest" description="Disordered" evidence="1">
    <location>
        <begin position="1"/>
        <end position="20"/>
    </location>
</feature>
<feature type="compositionally biased region" description="Basic and acidic residues" evidence="1">
    <location>
        <begin position="88"/>
        <end position="103"/>
    </location>
</feature>
<protein>
    <submittedName>
        <fullName evidence="2">Uncharacterized protein</fullName>
    </submittedName>
</protein>
<evidence type="ECO:0000313" key="2">
    <source>
        <dbReference type="EMBL" id="KAK5865618.1"/>
    </source>
</evidence>
<reference evidence="2 3" key="2">
    <citation type="journal article" date="2023" name="Mol. Biol. Evol.">
        <title>Genomics of Secondarily Temperate Adaptation in the Only Non-Antarctic Icefish.</title>
        <authorList>
            <person name="Rivera-Colon A.G."/>
            <person name="Rayamajhi N."/>
            <person name="Minhas B.F."/>
            <person name="Madrigal G."/>
            <person name="Bilyk K.T."/>
            <person name="Yoon V."/>
            <person name="Hune M."/>
            <person name="Gregory S."/>
            <person name="Cheng C.H.C."/>
            <person name="Catchen J.M."/>
        </authorList>
    </citation>
    <scope>NUCLEOTIDE SEQUENCE [LARGE SCALE GENOMIC DNA]</scope>
    <source>
        <strain evidence="2">JMC-PN-2008</strain>
    </source>
</reference>
<dbReference type="AlphaFoldDB" id="A0AAN8AMP5"/>
<reference evidence="2 3" key="1">
    <citation type="journal article" date="2023" name="Genes (Basel)">
        <title>Chromosome-Level Genome Assembly and Circadian Gene Repertoire of the Patagonia Blennie Eleginops maclovinus-The Closest Ancestral Proxy of Antarctic Cryonotothenioids.</title>
        <authorList>
            <person name="Cheng C.C."/>
            <person name="Rivera-Colon A.G."/>
            <person name="Minhas B.F."/>
            <person name="Wilson L."/>
            <person name="Rayamajhi N."/>
            <person name="Vargas-Chacoff L."/>
            <person name="Catchen J.M."/>
        </authorList>
    </citation>
    <scope>NUCLEOTIDE SEQUENCE [LARGE SCALE GENOMIC DNA]</scope>
    <source>
        <strain evidence="2">JMC-PN-2008</strain>
    </source>
</reference>
<evidence type="ECO:0000256" key="1">
    <source>
        <dbReference type="SAM" id="MobiDB-lite"/>
    </source>
</evidence>
<evidence type="ECO:0000313" key="3">
    <source>
        <dbReference type="Proteomes" id="UP001346869"/>
    </source>
</evidence>
<dbReference type="Proteomes" id="UP001346869">
    <property type="component" value="Unassembled WGS sequence"/>
</dbReference>
<feature type="region of interest" description="Disordered" evidence="1">
    <location>
        <begin position="78"/>
        <end position="103"/>
    </location>
</feature>
<comment type="caution">
    <text evidence="2">The sequence shown here is derived from an EMBL/GenBank/DDBJ whole genome shotgun (WGS) entry which is preliminary data.</text>
</comment>
<name>A0AAN8AMP5_ELEMC</name>
<gene>
    <name evidence="2" type="ORF">PBY51_019873</name>
</gene>
<proteinExistence type="predicted"/>
<keyword evidence="3" id="KW-1185">Reference proteome</keyword>
<accession>A0AAN8AMP5</accession>
<dbReference type="EMBL" id="JAUZQC010000009">
    <property type="protein sequence ID" value="KAK5865618.1"/>
    <property type="molecule type" value="Genomic_DNA"/>
</dbReference>
<organism evidence="2 3">
    <name type="scientific">Eleginops maclovinus</name>
    <name type="common">Patagonian blennie</name>
    <name type="synonym">Eleginus maclovinus</name>
    <dbReference type="NCBI Taxonomy" id="56733"/>
    <lineage>
        <taxon>Eukaryota</taxon>
        <taxon>Metazoa</taxon>
        <taxon>Chordata</taxon>
        <taxon>Craniata</taxon>
        <taxon>Vertebrata</taxon>
        <taxon>Euteleostomi</taxon>
        <taxon>Actinopterygii</taxon>
        <taxon>Neopterygii</taxon>
        <taxon>Teleostei</taxon>
        <taxon>Neoteleostei</taxon>
        <taxon>Acanthomorphata</taxon>
        <taxon>Eupercaria</taxon>
        <taxon>Perciformes</taxon>
        <taxon>Notothenioidei</taxon>
        <taxon>Eleginopidae</taxon>
        <taxon>Eleginops</taxon>
    </lineage>
</organism>
<sequence>MTDEELKQNNERQRDGEVSKENDLVKLSVLGCVEEVEAGCTMGALAGLPQQRSGWASGLLSGGEGGTWGCQGAWQVETQRPVTGGEHGSVREDRSEGMEAVKG</sequence>